<evidence type="ECO:0000313" key="7">
    <source>
        <dbReference type="EMBL" id="ROT73661.1"/>
    </source>
</evidence>
<evidence type="ECO:0000256" key="4">
    <source>
        <dbReference type="ARBA" id="ARBA00023180"/>
    </source>
</evidence>
<dbReference type="Proteomes" id="UP000283509">
    <property type="component" value="Unassembled WGS sequence"/>
</dbReference>
<reference evidence="7 8" key="2">
    <citation type="submission" date="2019-01" db="EMBL/GenBank/DDBJ databases">
        <title>The decoding of complex shrimp genome reveals the adaptation for benthos swimmer, frequently molting mechanism and breeding impact on genome.</title>
        <authorList>
            <person name="Sun Y."/>
            <person name="Gao Y."/>
            <person name="Yu Y."/>
        </authorList>
    </citation>
    <scope>NUCLEOTIDE SEQUENCE [LARGE SCALE GENOMIC DNA]</scope>
    <source>
        <tissue evidence="7">Muscle</tissue>
    </source>
</reference>
<proteinExistence type="inferred from homology"/>
<comment type="similarity">
    <text evidence="1">Belongs to the type-B carboxylesterase/lipase family.</text>
</comment>
<feature type="region of interest" description="Disordered" evidence="5">
    <location>
        <begin position="31"/>
        <end position="123"/>
    </location>
</feature>
<reference evidence="7 8" key="1">
    <citation type="submission" date="2018-04" db="EMBL/GenBank/DDBJ databases">
        <authorList>
            <person name="Zhang X."/>
            <person name="Yuan J."/>
            <person name="Li F."/>
            <person name="Xiang J."/>
        </authorList>
    </citation>
    <scope>NUCLEOTIDE SEQUENCE [LARGE SCALE GENOMIC DNA]</scope>
    <source>
        <tissue evidence="7">Muscle</tissue>
    </source>
</reference>
<feature type="compositionally biased region" description="Basic residues" evidence="5">
    <location>
        <begin position="239"/>
        <end position="250"/>
    </location>
</feature>
<evidence type="ECO:0000256" key="3">
    <source>
        <dbReference type="ARBA" id="ARBA00022801"/>
    </source>
</evidence>
<keyword evidence="3" id="KW-0378">Hydrolase</keyword>
<feature type="domain" description="Carboxylesterase type B" evidence="6">
    <location>
        <begin position="144"/>
        <end position="231"/>
    </location>
</feature>
<keyword evidence="8" id="KW-1185">Reference proteome</keyword>
<name>A0A423TB72_PENVA</name>
<keyword evidence="4" id="KW-0325">Glycoprotein</keyword>
<comment type="caution">
    <text evidence="7">The sequence shown here is derived from an EMBL/GenBank/DDBJ whole genome shotgun (WGS) entry which is preliminary data.</text>
</comment>
<sequence>MPQPPPPPRPPLAALAAAETVEVQLQQGAIVGSRSEAKGGRPSTASWAFPSLSLRSGHSGSRSAAGGQGERLEDQGGGRDRVEGSGKGGRAQTRSPPRRPRNPLLQRSRGRRGVVRAEERHRGPALVPAAGRALGLDAGRTASTLSVFTPQVSRLGRRSARGGGAAREHPPNRTDLPVMVWLPQGGFISDATPLFQPEFLLAKDVVLVVLQHRLGVLGFLSTEDAELPGNPSLGAGQHPRPRRRPRQGHHLRPERGGRGCALPHAVSHVQWPLPASHHAVGGGAVSLGAREDHRQVASSARMVGCPGERADAANSTALVDCLRDVPVEQADGRDALHHGERASFWTAY</sequence>
<evidence type="ECO:0000256" key="1">
    <source>
        <dbReference type="ARBA" id="ARBA00005964"/>
    </source>
</evidence>
<dbReference type="GO" id="GO:0052689">
    <property type="term" value="F:carboxylic ester hydrolase activity"/>
    <property type="evidence" value="ECO:0007669"/>
    <property type="project" value="UniProtKB-KW"/>
</dbReference>
<feature type="compositionally biased region" description="Low complexity" evidence="5">
    <location>
        <begin position="51"/>
        <end position="65"/>
    </location>
</feature>
<dbReference type="SUPFAM" id="SSF53474">
    <property type="entry name" value="alpha/beta-Hydrolases"/>
    <property type="match status" value="1"/>
</dbReference>
<accession>A0A423TB72</accession>
<dbReference type="AlphaFoldDB" id="A0A423TB72"/>
<gene>
    <name evidence="7" type="ORF">C7M84_007895</name>
</gene>
<dbReference type="OrthoDB" id="6342890at2759"/>
<protein>
    <submittedName>
        <fullName evidence="7">Carboxylesterase</fullName>
    </submittedName>
</protein>
<dbReference type="InterPro" id="IPR002018">
    <property type="entry name" value="CarbesteraseB"/>
</dbReference>
<dbReference type="Pfam" id="PF00135">
    <property type="entry name" value="COesterase"/>
    <property type="match status" value="1"/>
</dbReference>
<evidence type="ECO:0000256" key="2">
    <source>
        <dbReference type="ARBA" id="ARBA00022487"/>
    </source>
</evidence>
<evidence type="ECO:0000256" key="5">
    <source>
        <dbReference type="SAM" id="MobiDB-lite"/>
    </source>
</evidence>
<feature type="region of interest" description="Disordered" evidence="5">
    <location>
        <begin position="226"/>
        <end position="258"/>
    </location>
</feature>
<dbReference type="PANTHER" id="PTHR43142:SF1">
    <property type="entry name" value="CARBOXYLIC ESTER HYDROLASE"/>
    <property type="match status" value="1"/>
</dbReference>
<keyword evidence="2" id="KW-0719">Serine esterase</keyword>
<dbReference type="PANTHER" id="PTHR43142">
    <property type="entry name" value="CARBOXYLIC ESTER HYDROLASE"/>
    <property type="match status" value="1"/>
</dbReference>
<dbReference type="InterPro" id="IPR029058">
    <property type="entry name" value="AB_hydrolase_fold"/>
</dbReference>
<dbReference type="EMBL" id="QCYY01002008">
    <property type="protein sequence ID" value="ROT73661.1"/>
    <property type="molecule type" value="Genomic_DNA"/>
</dbReference>
<evidence type="ECO:0000259" key="6">
    <source>
        <dbReference type="Pfam" id="PF00135"/>
    </source>
</evidence>
<dbReference type="Gene3D" id="3.40.50.1820">
    <property type="entry name" value="alpha/beta hydrolase"/>
    <property type="match status" value="1"/>
</dbReference>
<evidence type="ECO:0000313" key="8">
    <source>
        <dbReference type="Proteomes" id="UP000283509"/>
    </source>
</evidence>
<organism evidence="7 8">
    <name type="scientific">Penaeus vannamei</name>
    <name type="common">Whiteleg shrimp</name>
    <name type="synonym">Litopenaeus vannamei</name>
    <dbReference type="NCBI Taxonomy" id="6689"/>
    <lineage>
        <taxon>Eukaryota</taxon>
        <taxon>Metazoa</taxon>
        <taxon>Ecdysozoa</taxon>
        <taxon>Arthropoda</taxon>
        <taxon>Crustacea</taxon>
        <taxon>Multicrustacea</taxon>
        <taxon>Malacostraca</taxon>
        <taxon>Eumalacostraca</taxon>
        <taxon>Eucarida</taxon>
        <taxon>Decapoda</taxon>
        <taxon>Dendrobranchiata</taxon>
        <taxon>Penaeoidea</taxon>
        <taxon>Penaeidae</taxon>
        <taxon>Penaeus</taxon>
    </lineage>
</organism>
<feature type="compositionally biased region" description="Basic and acidic residues" evidence="5">
    <location>
        <begin position="70"/>
        <end position="84"/>
    </location>
</feature>